<accession>A0A2V3VL00</accession>
<keyword evidence="4" id="KW-0464">Manganese</keyword>
<dbReference type="GO" id="GO:0046872">
    <property type="term" value="F:metal ion binding"/>
    <property type="evidence" value="ECO:0007669"/>
    <property type="project" value="UniProtKB-KW"/>
</dbReference>
<keyword evidence="7" id="KW-1185">Reference proteome</keyword>
<keyword evidence="3 5" id="KW-0378">Hydrolase</keyword>
<dbReference type="InterPro" id="IPR005925">
    <property type="entry name" value="Agmatinase-rel"/>
</dbReference>
<evidence type="ECO:0000313" key="6">
    <source>
        <dbReference type="EMBL" id="PXW82467.1"/>
    </source>
</evidence>
<gene>
    <name evidence="6" type="ORF">DFR56_11842</name>
</gene>
<evidence type="ECO:0000256" key="4">
    <source>
        <dbReference type="PIRSR" id="PIRSR036979-1"/>
    </source>
</evidence>
<feature type="binding site" evidence="4">
    <location>
        <position position="239"/>
    </location>
    <ligand>
        <name>Mn(2+)</name>
        <dbReference type="ChEBI" id="CHEBI:29035"/>
        <label>1</label>
    </ligand>
</feature>
<feature type="binding site" evidence="4">
    <location>
        <position position="152"/>
    </location>
    <ligand>
        <name>Mn(2+)</name>
        <dbReference type="ChEBI" id="CHEBI:29035"/>
        <label>1</label>
    </ligand>
</feature>
<dbReference type="InterPro" id="IPR006035">
    <property type="entry name" value="Ureohydrolase"/>
</dbReference>
<proteinExistence type="inferred from homology"/>
<dbReference type="InterPro" id="IPR023696">
    <property type="entry name" value="Ureohydrolase_dom_sf"/>
</dbReference>
<reference evidence="6 7" key="1">
    <citation type="submission" date="2018-05" db="EMBL/GenBank/DDBJ databases">
        <title>Genomic Encyclopedia of Type Strains, Phase IV (KMG-IV): sequencing the most valuable type-strain genomes for metagenomic binning, comparative biology and taxonomic classification.</title>
        <authorList>
            <person name="Goeker M."/>
        </authorList>
    </citation>
    <scope>NUCLEOTIDE SEQUENCE [LARGE SCALE GENOMIC DNA]</scope>
    <source>
        <strain evidence="6 7">DSM 28556</strain>
    </source>
</reference>
<dbReference type="AlphaFoldDB" id="A0A2V3VL00"/>
<dbReference type="Proteomes" id="UP000247978">
    <property type="component" value="Unassembled WGS sequence"/>
</dbReference>
<comment type="similarity">
    <text evidence="1">Belongs to the arginase family. Agmatinase subfamily.</text>
</comment>
<dbReference type="GO" id="GO:0008783">
    <property type="term" value="F:agmatinase activity"/>
    <property type="evidence" value="ECO:0007669"/>
    <property type="project" value="TreeGrafter"/>
</dbReference>
<dbReference type="PROSITE" id="PS51409">
    <property type="entry name" value="ARGINASE_2"/>
    <property type="match status" value="1"/>
</dbReference>
<dbReference type="Pfam" id="PF00491">
    <property type="entry name" value="Arginase"/>
    <property type="match status" value="1"/>
</dbReference>
<dbReference type="PROSITE" id="PS01053">
    <property type="entry name" value="ARGINASE_1"/>
    <property type="match status" value="1"/>
</dbReference>
<dbReference type="NCBIfam" id="TIGR01230">
    <property type="entry name" value="agmatinase"/>
    <property type="match status" value="1"/>
</dbReference>
<evidence type="ECO:0000256" key="5">
    <source>
        <dbReference type="RuleBase" id="RU003684"/>
    </source>
</evidence>
<organism evidence="6 7">
    <name type="scientific">Pseudogracilibacillus auburnensis</name>
    <dbReference type="NCBI Taxonomy" id="1494959"/>
    <lineage>
        <taxon>Bacteria</taxon>
        <taxon>Bacillati</taxon>
        <taxon>Bacillota</taxon>
        <taxon>Bacilli</taxon>
        <taxon>Bacillales</taxon>
        <taxon>Bacillaceae</taxon>
        <taxon>Pseudogracilibacillus</taxon>
    </lineage>
</organism>
<dbReference type="SUPFAM" id="SSF52768">
    <property type="entry name" value="Arginase/deacetylase"/>
    <property type="match status" value="1"/>
</dbReference>
<evidence type="ECO:0000256" key="1">
    <source>
        <dbReference type="ARBA" id="ARBA00009227"/>
    </source>
</evidence>
<evidence type="ECO:0000256" key="2">
    <source>
        <dbReference type="ARBA" id="ARBA00022723"/>
    </source>
</evidence>
<dbReference type="OrthoDB" id="9788689at2"/>
<dbReference type="CDD" id="cd11592">
    <property type="entry name" value="Agmatinase_PAH"/>
    <property type="match status" value="1"/>
</dbReference>
<comment type="caution">
    <text evidence="6">The sequence shown here is derived from an EMBL/GenBank/DDBJ whole genome shotgun (WGS) entry which is preliminary data.</text>
</comment>
<evidence type="ECO:0000256" key="3">
    <source>
        <dbReference type="ARBA" id="ARBA00022801"/>
    </source>
</evidence>
<keyword evidence="2 4" id="KW-0479">Metal-binding</keyword>
<dbReference type="InterPro" id="IPR020855">
    <property type="entry name" value="Ureohydrolase_Mn_BS"/>
</dbReference>
<dbReference type="PANTHER" id="PTHR11358:SF26">
    <property type="entry name" value="GUANIDINO ACID HYDROLASE, MITOCHONDRIAL"/>
    <property type="match status" value="1"/>
</dbReference>
<feature type="binding site" evidence="4">
    <location>
        <position position="125"/>
    </location>
    <ligand>
        <name>Mn(2+)</name>
        <dbReference type="ChEBI" id="CHEBI:29035"/>
        <label>1</label>
    </ligand>
</feature>
<feature type="binding site" evidence="4">
    <location>
        <position position="150"/>
    </location>
    <ligand>
        <name>Mn(2+)</name>
        <dbReference type="ChEBI" id="CHEBI:29035"/>
        <label>1</label>
    </ligand>
</feature>
<sequence>MTKKFRPVDPSLHARFTGIRTFMRLPSEELCEELDFAIVGVPFDTAASFRAGARFGPEAIRNASPLVRTYSYDHQIDLFEYVSGIDYGDVPVIPGDIHESYKRMENYLVPLLEKNIVPIVMGGDHSITLGELRAVAQKYGPVALLQFDSHADVGDIHLGMKYTHGTPFRRAVEEGLIDTSHSIQVGLRGSLDGPEEIDDATTLGFQVIRSVELFEMGIPKLIKTIKRRVGDAPVFLTFDIDFVDPAFAPGTGTPEIGGVMSREALQIVRGLTDIHFVAFDVVEVLPMHDQSNITASLAANIIFEMIALLAVQKRNNVNRKSCTARKID</sequence>
<dbReference type="PANTHER" id="PTHR11358">
    <property type="entry name" value="ARGINASE/AGMATINASE"/>
    <property type="match status" value="1"/>
</dbReference>
<dbReference type="RefSeq" id="WP_110397076.1">
    <property type="nucleotide sequence ID" value="NZ_JADIJL010000001.1"/>
</dbReference>
<comment type="cofactor">
    <cofactor evidence="4">
        <name>Mn(2+)</name>
        <dbReference type="ChEBI" id="CHEBI:29035"/>
    </cofactor>
    <text evidence="4">Binds 2 manganese ions per subunit.</text>
</comment>
<dbReference type="NCBIfam" id="NF002564">
    <property type="entry name" value="PRK02190.1"/>
    <property type="match status" value="1"/>
</dbReference>
<name>A0A2V3VL00_9BACI</name>
<dbReference type="PIRSF" id="PIRSF036979">
    <property type="entry name" value="Arginase"/>
    <property type="match status" value="1"/>
</dbReference>
<dbReference type="Gene3D" id="3.40.800.10">
    <property type="entry name" value="Ureohydrolase domain"/>
    <property type="match status" value="1"/>
</dbReference>
<feature type="binding site" evidence="4">
    <location>
        <position position="148"/>
    </location>
    <ligand>
        <name>Mn(2+)</name>
        <dbReference type="ChEBI" id="CHEBI:29035"/>
        <label>1</label>
    </ligand>
</feature>
<dbReference type="EMBL" id="QJJQ01000018">
    <property type="protein sequence ID" value="PXW82467.1"/>
    <property type="molecule type" value="Genomic_DNA"/>
</dbReference>
<dbReference type="GO" id="GO:0033389">
    <property type="term" value="P:putrescine biosynthetic process from arginine, via agmatine"/>
    <property type="evidence" value="ECO:0007669"/>
    <property type="project" value="TreeGrafter"/>
</dbReference>
<protein>
    <submittedName>
        <fullName evidence="6">Agmatinase</fullName>
    </submittedName>
</protein>
<feature type="binding site" evidence="4">
    <location>
        <position position="241"/>
    </location>
    <ligand>
        <name>Mn(2+)</name>
        <dbReference type="ChEBI" id="CHEBI:29035"/>
        <label>1</label>
    </ligand>
</feature>
<evidence type="ECO:0000313" key="7">
    <source>
        <dbReference type="Proteomes" id="UP000247978"/>
    </source>
</evidence>
<dbReference type="PRINTS" id="PR00116">
    <property type="entry name" value="ARGINASE"/>
</dbReference>